<dbReference type="AlphaFoldDB" id="A0A2W5MXU2"/>
<sequence length="121" mass="13194">MSKKMHGRASIRIDGQYFDSDDDASFSPGGIQNTGGMVGSGFYYSQENTVAEVKMKIPVTKEIDLVSMQSLAEVEIIFESDNGITYMIRSAVQTGRLELQGGSGNGKVELTFQGEPAERME</sequence>
<evidence type="ECO:0000313" key="2">
    <source>
        <dbReference type="Proteomes" id="UP000249417"/>
    </source>
</evidence>
<protein>
    <recommendedName>
        <fullName evidence="3">Phage tail protein</fullName>
    </recommendedName>
</protein>
<name>A0A2W5MXU2_9BACT</name>
<organism evidence="1 2">
    <name type="scientific">Micavibrio aeruginosavorus</name>
    <dbReference type="NCBI Taxonomy" id="349221"/>
    <lineage>
        <taxon>Bacteria</taxon>
        <taxon>Pseudomonadati</taxon>
        <taxon>Bdellovibrionota</taxon>
        <taxon>Bdellovibrionia</taxon>
        <taxon>Bdellovibrionales</taxon>
        <taxon>Pseudobdellovibrionaceae</taxon>
        <taxon>Micavibrio</taxon>
    </lineage>
</organism>
<proteinExistence type="predicted"/>
<comment type="caution">
    <text evidence="1">The sequence shown here is derived from an EMBL/GenBank/DDBJ whole genome shotgun (WGS) entry which is preliminary data.</text>
</comment>
<dbReference type="Proteomes" id="UP000249417">
    <property type="component" value="Unassembled WGS sequence"/>
</dbReference>
<gene>
    <name evidence="1" type="ORF">DI551_08195</name>
</gene>
<dbReference type="InterPro" id="IPR019596">
    <property type="entry name" value="Phage_Mu_GpM_tail_tub"/>
</dbReference>
<dbReference type="EMBL" id="QFQB01000060">
    <property type="protein sequence ID" value="PZQ45158.1"/>
    <property type="molecule type" value="Genomic_DNA"/>
</dbReference>
<dbReference type="Pfam" id="PF10618">
    <property type="entry name" value="Tail_tube"/>
    <property type="match status" value="1"/>
</dbReference>
<reference evidence="1 2" key="1">
    <citation type="submission" date="2017-08" db="EMBL/GenBank/DDBJ databases">
        <title>Infants hospitalized years apart are colonized by the same room-sourced microbial strains.</title>
        <authorList>
            <person name="Brooks B."/>
            <person name="Olm M.R."/>
            <person name="Firek B.A."/>
            <person name="Baker R."/>
            <person name="Thomas B.C."/>
            <person name="Morowitz M.J."/>
            <person name="Banfield J.F."/>
        </authorList>
    </citation>
    <scope>NUCLEOTIDE SEQUENCE [LARGE SCALE GENOMIC DNA]</scope>
    <source>
        <strain evidence="1">S2_005_002_R2_29</strain>
    </source>
</reference>
<accession>A0A2W5MXU2</accession>
<evidence type="ECO:0008006" key="3">
    <source>
        <dbReference type="Google" id="ProtNLM"/>
    </source>
</evidence>
<evidence type="ECO:0000313" key="1">
    <source>
        <dbReference type="EMBL" id="PZQ45158.1"/>
    </source>
</evidence>